<feature type="domain" description="PIN" evidence="5">
    <location>
        <begin position="3"/>
        <end position="60"/>
    </location>
</feature>
<name>A0ABY7QA43_9ACTN</name>
<sequence>MTYLLDTNVVAELTTRPKPAPAVVEWADSIPATEYYLSVITVAEIEAGVAAAPDPVRRAALDRVLNGISG</sequence>
<keyword evidence="2" id="KW-0479">Metal-binding</keyword>
<dbReference type="SUPFAM" id="SSF88723">
    <property type="entry name" value="PIN domain-like"/>
    <property type="match status" value="1"/>
</dbReference>
<dbReference type="Gene3D" id="3.40.50.1010">
    <property type="entry name" value="5'-nuclease"/>
    <property type="match status" value="1"/>
</dbReference>
<dbReference type="Pfam" id="PF01850">
    <property type="entry name" value="PIN"/>
    <property type="match status" value="1"/>
</dbReference>
<keyword evidence="3" id="KW-0378">Hydrolase</keyword>
<evidence type="ECO:0000256" key="1">
    <source>
        <dbReference type="ARBA" id="ARBA00022722"/>
    </source>
</evidence>
<keyword evidence="1" id="KW-0540">Nuclease</keyword>
<evidence type="ECO:0000256" key="3">
    <source>
        <dbReference type="ARBA" id="ARBA00022801"/>
    </source>
</evidence>
<dbReference type="InterPro" id="IPR029060">
    <property type="entry name" value="PIN-like_dom_sf"/>
</dbReference>
<evidence type="ECO:0000256" key="2">
    <source>
        <dbReference type="ARBA" id="ARBA00022723"/>
    </source>
</evidence>
<dbReference type="EMBL" id="CP115450">
    <property type="protein sequence ID" value="WBP89426.1"/>
    <property type="molecule type" value="Genomic_DNA"/>
</dbReference>
<dbReference type="RefSeq" id="WP_270147732.1">
    <property type="nucleotide sequence ID" value="NZ_CP115450.1"/>
</dbReference>
<proteinExistence type="predicted"/>
<accession>A0ABY7QA43</accession>
<dbReference type="InterPro" id="IPR002716">
    <property type="entry name" value="PIN_dom"/>
</dbReference>
<organism evidence="6 7">
    <name type="scientific">Kitasatospora cathayae</name>
    <dbReference type="NCBI Taxonomy" id="3004092"/>
    <lineage>
        <taxon>Bacteria</taxon>
        <taxon>Bacillati</taxon>
        <taxon>Actinomycetota</taxon>
        <taxon>Actinomycetes</taxon>
        <taxon>Kitasatosporales</taxon>
        <taxon>Streptomycetaceae</taxon>
        <taxon>Kitasatospora</taxon>
    </lineage>
</organism>
<reference evidence="7" key="1">
    <citation type="submission" date="2022-12" db="EMBL/GenBank/DDBJ databases">
        <authorList>
            <person name="Mo P."/>
        </authorList>
    </citation>
    <scope>NUCLEOTIDE SEQUENCE [LARGE SCALE GENOMIC DNA]</scope>
    <source>
        <strain evidence="7">HUAS 3-15</strain>
    </source>
</reference>
<evidence type="ECO:0000313" key="7">
    <source>
        <dbReference type="Proteomes" id="UP001212821"/>
    </source>
</evidence>
<evidence type="ECO:0000259" key="5">
    <source>
        <dbReference type="Pfam" id="PF01850"/>
    </source>
</evidence>
<evidence type="ECO:0000256" key="4">
    <source>
        <dbReference type="ARBA" id="ARBA00022842"/>
    </source>
</evidence>
<dbReference type="Proteomes" id="UP001212821">
    <property type="component" value="Chromosome"/>
</dbReference>
<gene>
    <name evidence="6" type="ORF">O1G21_28720</name>
</gene>
<evidence type="ECO:0000313" key="6">
    <source>
        <dbReference type="EMBL" id="WBP89426.1"/>
    </source>
</evidence>
<keyword evidence="4" id="KW-0460">Magnesium</keyword>
<protein>
    <recommendedName>
        <fullName evidence="5">PIN domain-containing protein</fullName>
    </recommendedName>
</protein>
<keyword evidence="7" id="KW-1185">Reference proteome</keyword>